<dbReference type="Proteomes" id="UP001224418">
    <property type="component" value="Unassembled WGS sequence"/>
</dbReference>
<comment type="caution">
    <text evidence="2">The sequence shown here is derived from an EMBL/GenBank/DDBJ whole genome shotgun (WGS) entry which is preliminary data.</text>
</comment>
<evidence type="ECO:0000259" key="1">
    <source>
        <dbReference type="SMART" id="SM00729"/>
    </source>
</evidence>
<organism evidence="2 3">
    <name type="scientific">Hathewaya limosa</name>
    <name type="common">Clostridium limosum</name>
    <dbReference type="NCBI Taxonomy" id="1536"/>
    <lineage>
        <taxon>Bacteria</taxon>
        <taxon>Bacillati</taxon>
        <taxon>Bacillota</taxon>
        <taxon>Clostridia</taxon>
        <taxon>Eubacteriales</taxon>
        <taxon>Clostridiaceae</taxon>
        <taxon>Hathewaya</taxon>
    </lineage>
</organism>
<protein>
    <submittedName>
        <fullName evidence="2">Fe-S cluster-containing MiaB family protein</fullName>
    </submittedName>
</protein>
<gene>
    <name evidence="2" type="ORF">QOZ93_001611</name>
</gene>
<accession>A0ABU0JS21</accession>
<sequence length="231" mass="27219">MIRYNSIHGKNNREIVLLKASPCIWGKCSFCDYIHDNSKDTKANIQFNKDVLNNVTGEFKVLEVINSGSCFEIPRETLEDIRSVIQNKGIKKLFLESHWIYRNRLQEMRDFFGIPIIFKCGIETFDNDFRNKFLNKGAIFNHPSEVAKYFKSICLLVGIKGQTKEMLKKDMEYLLKYFDYGCINIYIENSTPLKRDRELIKWFKENYSFLDEKENIEVLWNNTDFGVGADE</sequence>
<proteinExistence type="predicted"/>
<dbReference type="SMART" id="SM00729">
    <property type="entry name" value="Elp3"/>
    <property type="match status" value="1"/>
</dbReference>
<evidence type="ECO:0000313" key="2">
    <source>
        <dbReference type="EMBL" id="MDQ0479869.1"/>
    </source>
</evidence>
<dbReference type="RefSeq" id="WP_307355793.1">
    <property type="nucleotide sequence ID" value="NZ_BAAACJ010000037.1"/>
</dbReference>
<dbReference type="InterPro" id="IPR006638">
    <property type="entry name" value="Elp3/MiaA/NifB-like_rSAM"/>
</dbReference>
<feature type="domain" description="Elp3/MiaA/NifB-like radical SAM core" evidence="1">
    <location>
        <begin position="14"/>
        <end position="211"/>
    </location>
</feature>
<dbReference type="EMBL" id="JAUSWN010000012">
    <property type="protein sequence ID" value="MDQ0479869.1"/>
    <property type="molecule type" value="Genomic_DNA"/>
</dbReference>
<evidence type="ECO:0000313" key="3">
    <source>
        <dbReference type="Proteomes" id="UP001224418"/>
    </source>
</evidence>
<name>A0ABU0JS21_HATLI</name>
<reference evidence="2 3" key="1">
    <citation type="submission" date="2023-07" db="EMBL/GenBank/DDBJ databases">
        <title>Genomic Encyclopedia of Type Strains, Phase IV (KMG-IV): sequencing the most valuable type-strain genomes for metagenomic binning, comparative biology and taxonomic classification.</title>
        <authorList>
            <person name="Goeker M."/>
        </authorList>
    </citation>
    <scope>NUCLEOTIDE SEQUENCE [LARGE SCALE GENOMIC DNA]</scope>
    <source>
        <strain evidence="2 3">DSM 1400</strain>
    </source>
</reference>
<keyword evidence="3" id="KW-1185">Reference proteome</keyword>